<dbReference type="SMART" id="SM00388">
    <property type="entry name" value="HisKA"/>
    <property type="match status" value="1"/>
</dbReference>
<dbReference type="Pfam" id="PF08448">
    <property type="entry name" value="PAS_4"/>
    <property type="match status" value="2"/>
</dbReference>
<dbReference type="InterPro" id="IPR003661">
    <property type="entry name" value="HisK_dim/P_dom"/>
</dbReference>
<dbReference type="PROSITE" id="PS50112">
    <property type="entry name" value="PAS"/>
    <property type="match status" value="2"/>
</dbReference>
<dbReference type="FunFam" id="3.30.565.10:FF:000006">
    <property type="entry name" value="Sensor histidine kinase WalK"/>
    <property type="match status" value="1"/>
</dbReference>
<keyword evidence="3" id="KW-0597">Phosphoprotein</keyword>
<dbReference type="Gene3D" id="1.10.287.130">
    <property type="match status" value="1"/>
</dbReference>
<dbReference type="InterPro" id="IPR036890">
    <property type="entry name" value="HATPase_C_sf"/>
</dbReference>
<dbReference type="InterPro" id="IPR035965">
    <property type="entry name" value="PAS-like_dom_sf"/>
</dbReference>
<dbReference type="InterPro" id="IPR050351">
    <property type="entry name" value="BphY/WalK/GraS-like"/>
</dbReference>
<dbReference type="GO" id="GO:0030295">
    <property type="term" value="F:protein kinase activator activity"/>
    <property type="evidence" value="ECO:0007669"/>
    <property type="project" value="TreeGrafter"/>
</dbReference>
<feature type="domain" description="PAS" evidence="8">
    <location>
        <begin position="15"/>
        <end position="79"/>
    </location>
</feature>
<evidence type="ECO:0000259" key="8">
    <source>
        <dbReference type="PROSITE" id="PS50112"/>
    </source>
</evidence>
<keyword evidence="4" id="KW-0808">Transferase</keyword>
<evidence type="ECO:0000256" key="2">
    <source>
        <dbReference type="ARBA" id="ARBA00012438"/>
    </source>
</evidence>
<sequence>MGAAKSHTLPVDLGEVLERITDGFFVLDREMRIRFMNGEAKRLLGAVGRDVVGMKVRELFPTFANSVFEEQYQKALDTGAPTSFVEYSLTSYLWFDVKAFPAPDGISVYFRDVTERVEAERVLTERNNQQAALIEFGRLALSQASLLRVSEDALELLCTYLDVPAAEMYRYRPSLDRYERVGELGEGVAPARPDEETLDFAGSAQIRRAEAIVVDRLSDDSPFLDAHARMAKGILSVACVPIGTEIEPIGMIVVGSARAHDFDESRLRFVESVATTIAEVFHSTRATAQTREILDSITDAFVAVDKSLRIIYVNERLAQFYRSKKDALIGRPMMDFVEPSSESMVRAAFEEALASRKPVTLELRSGVNGRWYDMRIYPFADGLAGYIRDITTRINNEREIHELNATLEQRVAERTTQLEAANRELESFAYSVSHDLRAPLRAIDGFSQVLEEDYYDLLDETGRGYLGRVRSAAKRMAELIDALLRLAKIARAPIHFEKIDLGEMVSGIVSELSVAEPERHVSIAIEPNLTGLGDPALVRAALGNLLGNAWKFTRKSENPTIAFGRDPSGEFFVRDNGAGFDMAYANKLFGAFQRLHAADEFEGTGIGLATVARIIHRHGGTLRAEGSVGRGATFWFTLPMEVPQQ</sequence>
<dbReference type="InterPro" id="IPR003018">
    <property type="entry name" value="GAF"/>
</dbReference>
<evidence type="ECO:0000256" key="4">
    <source>
        <dbReference type="ARBA" id="ARBA00022679"/>
    </source>
</evidence>
<dbReference type="EC" id="2.7.13.3" evidence="2"/>
<dbReference type="CDD" id="cd00130">
    <property type="entry name" value="PAS"/>
    <property type="match status" value="2"/>
</dbReference>
<dbReference type="PANTHER" id="PTHR42878:SF15">
    <property type="entry name" value="BACTERIOPHYTOCHROME"/>
    <property type="match status" value="1"/>
</dbReference>
<dbReference type="InterPro" id="IPR036097">
    <property type="entry name" value="HisK_dim/P_sf"/>
</dbReference>
<evidence type="ECO:0000256" key="5">
    <source>
        <dbReference type="ARBA" id="ARBA00022777"/>
    </source>
</evidence>
<comment type="catalytic activity">
    <reaction evidence="1">
        <text>ATP + protein L-histidine = ADP + protein N-phospho-L-histidine.</text>
        <dbReference type="EC" id="2.7.13.3"/>
    </reaction>
</comment>
<organism evidence="9">
    <name type="scientific">mine drainage metagenome</name>
    <dbReference type="NCBI Taxonomy" id="410659"/>
    <lineage>
        <taxon>unclassified sequences</taxon>
        <taxon>metagenomes</taxon>
        <taxon>ecological metagenomes</taxon>
    </lineage>
</organism>
<dbReference type="SUPFAM" id="SSF55874">
    <property type="entry name" value="ATPase domain of HSP90 chaperone/DNA topoisomerase II/histidine kinase"/>
    <property type="match status" value="1"/>
</dbReference>
<keyword evidence="5" id="KW-0418">Kinase</keyword>
<dbReference type="GO" id="GO:0007234">
    <property type="term" value="P:osmosensory signaling via phosphorelay pathway"/>
    <property type="evidence" value="ECO:0007669"/>
    <property type="project" value="TreeGrafter"/>
</dbReference>
<dbReference type="Pfam" id="PF00512">
    <property type="entry name" value="HisKA"/>
    <property type="match status" value="1"/>
</dbReference>
<proteinExistence type="predicted"/>
<dbReference type="Gene3D" id="3.30.565.10">
    <property type="entry name" value="Histidine kinase-like ATPase, C-terminal domain"/>
    <property type="match status" value="1"/>
</dbReference>
<dbReference type="PROSITE" id="PS50109">
    <property type="entry name" value="HIS_KIN"/>
    <property type="match status" value="1"/>
</dbReference>
<dbReference type="SMART" id="SM00387">
    <property type="entry name" value="HATPase_c"/>
    <property type="match status" value="1"/>
</dbReference>
<dbReference type="Gene3D" id="3.30.450.40">
    <property type="match status" value="1"/>
</dbReference>
<dbReference type="GO" id="GO:0000156">
    <property type="term" value="F:phosphorelay response regulator activity"/>
    <property type="evidence" value="ECO:0007669"/>
    <property type="project" value="TreeGrafter"/>
</dbReference>
<dbReference type="SUPFAM" id="SSF55781">
    <property type="entry name" value="GAF domain-like"/>
    <property type="match status" value="1"/>
</dbReference>
<feature type="domain" description="PAS" evidence="8">
    <location>
        <begin position="286"/>
        <end position="356"/>
    </location>
</feature>
<dbReference type="InterPro" id="IPR029016">
    <property type="entry name" value="GAF-like_dom_sf"/>
</dbReference>
<dbReference type="SMART" id="SM00065">
    <property type="entry name" value="GAF"/>
    <property type="match status" value="1"/>
</dbReference>
<dbReference type="InterPro" id="IPR000014">
    <property type="entry name" value="PAS"/>
</dbReference>
<feature type="domain" description="Histidine kinase" evidence="7">
    <location>
        <begin position="431"/>
        <end position="642"/>
    </location>
</feature>
<protein>
    <recommendedName>
        <fullName evidence="2">histidine kinase</fullName>
        <ecNumber evidence="2">2.7.13.3</ecNumber>
    </recommendedName>
</protein>
<dbReference type="InterPro" id="IPR005467">
    <property type="entry name" value="His_kinase_dom"/>
</dbReference>
<dbReference type="GO" id="GO:0000155">
    <property type="term" value="F:phosphorelay sensor kinase activity"/>
    <property type="evidence" value="ECO:0007669"/>
    <property type="project" value="InterPro"/>
</dbReference>
<dbReference type="InterPro" id="IPR004358">
    <property type="entry name" value="Sig_transdc_His_kin-like_C"/>
</dbReference>
<dbReference type="Gene3D" id="3.30.450.20">
    <property type="entry name" value="PAS domain"/>
    <property type="match status" value="2"/>
</dbReference>
<dbReference type="PANTHER" id="PTHR42878">
    <property type="entry name" value="TWO-COMPONENT HISTIDINE KINASE"/>
    <property type="match status" value="1"/>
</dbReference>
<dbReference type="InterPro" id="IPR013656">
    <property type="entry name" value="PAS_4"/>
</dbReference>
<accession>E6Q166</accession>
<evidence type="ECO:0000259" key="7">
    <source>
        <dbReference type="PROSITE" id="PS50109"/>
    </source>
</evidence>
<dbReference type="AlphaFoldDB" id="E6Q166"/>
<evidence type="ECO:0000256" key="6">
    <source>
        <dbReference type="ARBA" id="ARBA00023136"/>
    </source>
</evidence>
<dbReference type="EMBL" id="CABO01000008">
    <property type="protein sequence ID" value="CBI00926.1"/>
    <property type="molecule type" value="Genomic_DNA"/>
</dbReference>
<keyword evidence="6" id="KW-0472">Membrane</keyword>
<dbReference type="SUPFAM" id="SSF47384">
    <property type="entry name" value="Homodimeric domain of signal transducing histidine kinase"/>
    <property type="match status" value="1"/>
</dbReference>
<gene>
    <name evidence="9" type="ORF">CARN4_0275</name>
</gene>
<evidence type="ECO:0000256" key="1">
    <source>
        <dbReference type="ARBA" id="ARBA00000085"/>
    </source>
</evidence>
<dbReference type="SUPFAM" id="SSF55785">
    <property type="entry name" value="PYP-like sensor domain (PAS domain)"/>
    <property type="match status" value="2"/>
</dbReference>
<reference evidence="9" key="1">
    <citation type="submission" date="2009-10" db="EMBL/GenBank/DDBJ databases">
        <title>Diversity of trophic interactions inside an arsenic-rich microbial ecosystem.</title>
        <authorList>
            <person name="Bertin P.N."/>
            <person name="Heinrich-Salmeron A."/>
            <person name="Pelletier E."/>
            <person name="Goulhen-Chollet F."/>
            <person name="Arsene-Ploetze F."/>
            <person name="Gallien S."/>
            <person name="Calteau A."/>
            <person name="Vallenet D."/>
            <person name="Casiot C."/>
            <person name="Chane-Woon-Ming B."/>
            <person name="Giloteaux L."/>
            <person name="Barakat M."/>
            <person name="Bonnefoy V."/>
            <person name="Bruneel O."/>
            <person name="Chandler M."/>
            <person name="Cleiss J."/>
            <person name="Duran R."/>
            <person name="Elbaz-Poulichet F."/>
            <person name="Fonknechten N."/>
            <person name="Lauga B."/>
            <person name="Mornico D."/>
            <person name="Ortet P."/>
            <person name="Schaeffer C."/>
            <person name="Siguier P."/>
            <person name="Alexander Thil Smith A."/>
            <person name="Van Dorsselaer A."/>
            <person name="Weissenbach J."/>
            <person name="Medigue C."/>
            <person name="Le Paslier D."/>
        </authorList>
    </citation>
    <scope>NUCLEOTIDE SEQUENCE</scope>
</reference>
<dbReference type="Pfam" id="PF02518">
    <property type="entry name" value="HATPase_c"/>
    <property type="match status" value="1"/>
</dbReference>
<dbReference type="PRINTS" id="PR00344">
    <property type="entry name" value="BCTRLSENSOR"/>
</dbReference>
<dbReference type="InterPro" id="IPR003594">
    <property type="entry name" value="HATPase_dom"/>
</dbReference>
<dbReference type="Pfam" id="PF13185">
    <property type="entry name" value="GAF_2"/>
    <property type="match status" value="1"/>
</dbReference>
<name>E6Q166_9ZZZZ</name>
<comment type="caution">
    <text evidence="9">The sequence shown here is derived from an EMBL/GenBank/DDBJ whole genome shotgun (WGS) entry which is preliminary data.</text>
</comment>
<dbReference type="NCBIfam" id="TIGR00229">
    <property type="entry name" value="sensory_box"/>
    <property type="match status" value="2"/>
</dbReference>
<dbReference type="SMART" id="SM00091">
    <property type="entry name" value="PAS"/>
    <property type="match status" value="2"/>
</dbReference>
<dbReference type="GO" id="GO:0016020">
    <property type="term" value="C:membrane"/>
    <property type="evidence" value="ECO:0007669"/>
    <property type="project" value="UniProtKB-SubCell"/>
</dbReference>
<evidence type="ECO:0000313" key="9">
    <source>
        <dbReference type="EMBL" id="CBI00926.1"/>
    </source>
</evidence>
<evidence type="ECO:0000256" key="3">
    <source>
        <dbReference type="ARBA" id="ARBA00022553"/>
    </source>
</evidence>
<dbReference type="FunFam" id="1.10.287.130:FF:000070">
    <property type="entry name" value="Histidine kinase sensor protein"/>
    <property type="match status" value="1"/>
</dbReference>
<dbReference type="CDD" id="cd00082">
    <property type="entry name" value="HisKA"/>
    <property type="match status" value="1"/>
</dbReference>